<sequence length="138" mass="15785">MFWSEFKYLLNSWDPLFDISLFSFQIEMHAPPPLKPSPGRKEKTCPKSRGKRLAGERIISRSFNPLLLLCQTPPPHVPSQGRKTCRVLSLEENVSPAERISLTVRPRKRPERTPEVAESFLTLDGLCPNSSATRAQWR</sequence>
<feature type="region of interest" description="Disordered" evidence="1">
    <location>
        <begin position="32"/>
        <end position="51"/>
    </location>
</feature>
<organism evidence="2 3">
    <name type="scientific">Platanthera guangdongensis</name>
    <dbReference type="NCBI Taxonomy" id="2320717"/>
    <lineage>
        <taxon>Eukaryota</taxon>
        <taxon>Viridiplantae</taxon>
        <taxon>Streptophyta</taxon>
        <taxon>Embryophyta</taxon>
        <taxon>Tracheophyta</taxon>
        <taxon>Spermatophyta</taxon>
        <taxon>Magnoliopsida</taxon>
        <taxon>Liliopsida</taxon>
        <taxon>Asparagales</taxon>
        <taxon>Orchidaceae</taxon>
        <taxon>Orchidoideae</taxon>
        <taxon>Orchideae</taxon>
        <taxon>Orchidinae</taxon>
        <taxon>Platanthera</taxon>
    </lineage>
</organism>
<proteinExistence type="predicted"/>
<name>A0ABR2MZ95_9ASPA</name>
<protein>
    <submittedName>
        <fullName evidence="2">Uncharacterized protein</fullName>
    </submittedName>
</protein>
<comment type="caution">
    <text evidence="2">The sequence shown here is derived from an EMBL/GenBank/DDBJ whole genome shotgun (WGS) entry which is preliminary data.</text>
</comment>
<evidence type="ECO:0000256" key="1">
    <source>
        <dbReference type="SAM" id="MobiDB-lite"/>
    </source>
</evidence>
<evidence type="ECO:0000313" key="2">
    <source>
        <dbReference type="EMBL" id="KAK8969537.1"/>
    </source>
</evidence>
<gene>
    <name evidence="2" type="ORF">KSP40_PGU002996</name>
</gene>
<reference evidence="2 3" key="1">
    <citation type="journal article" date="2022" name="Nat. Plants">
        <title>Genomes of leafy and leafless Platanthera orchids illuminate the evolution of mycoheterotrophy.</title>
        <authorList>
            <person name="Li M.H."/>
            <person name="Liu K.W."/>
            <person name="Li Z."/>
            <person name="Lu H.C."/>
            <person name="Ye Q.L."/>
            <person name="Zhang D."/>
            <person name="Wang J.Y."/>
            <person name="Li Y.F."/>
            <person name="Zhong Z.M."/>
            <person name="Liu X."/>
            <person name="Yu X."/>
            <person name="Liu D.K."/>
            <person name="Tu X.D."/>
            <person name="Liu B."/>
            <person name="Hao Y."/>
            <person name="Liao X.Y."/>
            <person name="Jiang Y.T."/>
            <person name="Sun W.H."/>
            <person name="Chen J."/>
            <person name="Chen Y.Q."/>
            <person name="Ai Y."/>
            <person name="Zhai J.W."/>
            <person name="Wu S.S."/>
            <person name="Zhou Z."/>
            <person name="Hsiao Y.Y."/>
            <person name="Wu W.L."/>
            <person name="Chen Y.Y."/>
            <person name="Lin Y.F."/>
            <person name="Hsu J.L."/>
            <person name="Li C.Y."/>
            <person name="Wang Z.W."/>
            <person name="Zhao X."/>
            <person name="Zhong W.Y."/>
            <person name="Ma X.K."/>
            <person name="Ma L."/>
            <person name="Huang J."/>
            <person name="Chen G.Z."/>
            <person name="Huang M.Z."/>
            <person name="Huang L."/>
            <person name="Peng D.H."/>
            <person name="Luo Y.B."/>
            <person name="Zou S.Q."/>
            <person name="Chen S.P."/>
            <person name="Lan S."/>
            <person name="Tsai W.C."/>
            <person name="Van de Peer Y."/>
            <person name="Liu Z.J."/>
        </authorList>
    </citation>
    <scope>NUCLEOTIDE SEQUENCE [LARGE SCALE GENOMIC DNA]</scope>
    <source>
        <strain evidence="2">Lor288</strain>
    </source>
</reference>
<keyword evidence="3" id="KW-1185">Reference proteome</keyword>
<evidence type="ECO:0000313" key="3">
    <source>
        <dbReference type="Proteomes" id="UP001412067"/>
    </source>
</evidence>
<dbReference type="EMBL" id="JBBWWR010000003">
    <property type="protein sequence ID" value="KAK8969537.1"/>
    <property type="molecule type" value="Genomic_DNA"/>
</dbReference>
<accession>A0ABR2MZ95</accession>
<dbReference type="Proteomes" id="UP001412067">
    <property type="component" value="Unassembled WGS sequence"/>
</dbReference>